<protein>
    <submittedName>
        <fullName evidence="1">Uncharacterized protein</fullName>
    </submittedName>
</protein>
<dbReference type="OrthoDB" id="2938279at2"/>
<evidence type="ECO:0000313" key="1">
    <source>
        <dbReference type="EMBL" id="KAB2334886.1"/>
    </source>
</evidence>
<name>A0A6L3V4C4_9BACI</name>
<dbReference type="EMBL" id="WBOS01000005">
    <property type="protein sequence ID" value="KAB2334886.1"/>
    <property type="molecule type" value="Genomic_DNA"/>
</dbReference>
<reference evidence="1 2" key="1">
    <citation type="journal article" date="2016" name="Antonie Van Leeuwenhoek">
        <title>Bacillus depressus sp. nov., isolated from soil of a sunflower field.</title>
        <authorList>
            <person name="Wei X."/>
            <person name="Xin D."/>
            <person name="Xin Y."/>
            <person name="Zhang H."/>
            <person name="Wang T."/>
            <person name="Zhang J."/>
        </authorList>
    </citation>
    <scope>NUCLEOTIDE SEQUENCE [LARGE SCALE GENOMIC DNA]</scope>
    <source>
        <strain evidence="1 2">BZ1</strain>
    </source>
</reference>
<comment type="caution">
    <text evidence="1">The sequence shown here is derived from an EMBL/GenBank/DDBJ whole genome shotgun (WGS) entry which is preliminary data.</text>
</comment>
<evidence type="ECO:0000313" key="2">
    <source>
        <dbReference type="Proteomes" id="UP000481030"/>
    </source>
</evidence>
<dbReference type="Proteomes" id="UP000481030">
    <property type="component" value="Unassembled WGS sequence"/>
</dbReference>
<accession>A0A6L3V4C4</accession>
<dbReference type="AlphaFoldDB" id="A0A6L3V4C4"/>
<proteinExistence type="predicted"/>
<organism evidence="1 2">
    <name type="scientific">Cytobacillus depressus</name>
    <dbReference type="NCBI Taxonomy" id="1602942"/>
    <lineage>
        <taxon>Bacteria</taxon>
        <taxon>Bacillati</taxon>
        <taxon>Bacillota</taxon>
        <taxon>Bacilli</taxon>
        <taxon>Bacillales</taxon>
        <taxon>Bacillaceae</taxon>
        <taxon>Cytobacillus</taxon>
    </lineage>
</organism>
<gene>
    <name evidence="1" type="ORF">F7731_14105</name>
</gene>
<sequence length="77" mass="9176">MTVLFGTVEYFKREIYNYLNENQIKEISEDSLNAITSKLKKEILYDFVCDERIRLECLENLKYAISMITQSKEAVWV</sequence>
<keyword evidence="2" id="KW-1185">Reference proteome</keyword>